<dbReference type="SUPFAM" id="SSF50993">
    <property type="entry name" value="Peptidase/esterase 'gauge' domain"/>
    <property type="match status" value="1"/>
</dbReference>
<dbReference type="AlphaFoldDB" id="A0A7W4ICA7"/>
<dbReference type="PRINTS" id="PR00862">
    <property type="entry name" value="PROLIGOPTASE"/>
</dbReference>
<dbReference type="Gene3D" id="3.40.50.1820">
    <property type="entry name" value="alpha/beta hydrolase"/>
    <property type="match status" value="1"/>
</dbReference>
<dbReference type="InterPro" id="IPR051167">
    <property type="entry name" value="Prolyl_oligopep/macrocyclase"/>
</dbReference>
<evidence type="ECO:0000256" key="3">
    <source>
        <dbReference type="ARBA" id="ARBA00022825"/>
    </source>
</evidence>
<keyword evidence="3" id="KW-0720">Serine protease</keyword>
<comment type="caution">
    <text evidence="7">The sequence shown here is derived from an EMBL/GenBank/DDBJ whole genome shotgun (WGS) entry which is preliminary data.</text>
</comment>
<keyword evidence="2" id="KW-0378">Hydrolase</keyword>
<name>A0A7W4ICA7_9PROT</name>
<evidence type="ECO:0000256" key="1">
    <source>
        <dbReference type="ARBA" id="ARBA00022670"/>
    </source>
</evidence>
<dbReference type="Pfam" id="PF00326">
    <property type="entry name" value="Peptidase_S9"/>
    <property type="match status" value="1"/>
</dbReference>
<keyword evidence="1" id="KW-0645">Protease</keyword>
<dbReference type="Gene3D" id="2.130.10.120">
    <property type="entry name" value="Prolyl oligopeptidase, N-terminal domain"/>
    <property type="match status" value="1"/>
</dbReference>
<keyword evidence="4" id="KW-0732">Signal</keyword>
<dbReference type="GO" id="GO:0006508">
    <property type="term" value="P:proteolysis"/>
    <property type="evidence" value="ECO:0007669"/>
    <property type="project" value="UniProtKB-KW"/>
</dbReference>
<dbReference type="InterPro" id="IPR029058">
    <property type="entry name" value="AB_hydrolase_fold"/>
</dbReference>
<dbReference type="GO" id="GO:0004252">
    <property type="term" value="F:serine-type endopeptidase activity"/>
    <property type="evidence" value="ECO:0007669"/>
    <property type="project" value="InterPro"/>
</dbReference>
<evidence type="ECO:0000256" key="4">
    <source>
        <dbReference type="SAM" id="SignalP"/>
    </source>
</evidence>
<dbReference type="InterPro" id="IPR001375">
    <property type="entry name" value="Peptidase_S9_cat"/>
</dbReference>
<evidence type="ECO:0000256" key="2">
    <source>
        <dbReference type="ARBA" id="ARBA00022801"/>
    </source>
</evidence>
<dbReference type="SUPFAM" id="SSF53474">
    <property type="entry name" value="alpha/beta-Hydrolases"/>
    <property type="match status" value="1"/>
</dbReference>
<evidence type="ECO:0000313" key="7">
    <source>
        <dbReference type="EMBL" id="MBB2160205.1"/>
    </source>
</evidence>
<evidence type="ECO:0000259" key="6">
    <source>
        <dbReference type="Pfam" id="PF02897"/>
    </source>
</evidence>
<feature type="domain" description="Peptidase S9A N-terminal" evidence="6">
    <location>
        <begin position="39"/>
        <end position="432"/>
    </location>
</feature>
<feature type="domain" description="Peptidase S9 prolyl oligopeptidase catalytic" evidence="5">
    <location>
        <begin position="502"/>
        <end position="701"/>
    </location>
</feature>
<reference evidence="7 8" key="1">
    <citation type="submission" date="2020-04" db="EMBL/GenBank/DDBJ databases">
        <title>Description of novel Gluconacetobacter.</title>
        <authorList>
            <person name="Sombolestani A."/>
        </authorList>
    </citation>
    <scope>NUCLEOTIDE SEQUENCE [LARGE SCALE GENOMIC DNA]</scope>
    <source>
        <strain evidence="7 8">LMG 19747</strain>
    </source>
</reference>
<organism evidence="7 8">
    <name type="scientific">Gluconacetobacter sacchari</name>
    <dbReference type="NCBI Taxonomy" id="92759"/>
    <lineage>
        <taxon>Bacteria</taxon>
        <taxon>Pseudomonadati</taxon>
        <taxon>Pseudomonadota</taxon>
        <taxon>Alphaproteobacteria</taxon>
        <taxon>Acetobacterales</taxon>
        <taxon>Acetobacteraceae</taxon>
        <taxon>Gluconacetobacter</taxon>
    </lineage>
</organism>
<proteinExistence type="predicted"/>
<sequence length="712" mass="77239">MLAAMRSFRIVIAGIAMLAAMPAVASSSPSAPPPDALSDVRGARALAWVGQENRRTFAALEADPRYRTFHDSVLRIRQDAHRIPVPEFLGGAIFNLWQDAAHPRGIWREAAPESFLTGHPAWTTRLDVDDLARRAHRDWVFQGADCLAPNDSPCLVQLSEGGEDATTLREFVPRSGIFVPGGFLLPRSKQAVAWQDRDTLLVARDWGDGPGGVSGGAMTRSGYPFVVRRLRRGQALDQAVEVMRGQRDDVSVDPVALADGQGHRLVLIRRAVTFFEDRYSLVTGQGVRELDLPARMELHGLLAGRLILSANQDWSRGGLRVAAGSVIAVDPDGRQPVRTLFTPGARQAVDEVAVTGTGVVMTVLDSVRGQGWVFRPDAAGGWHGARLALPDMMSVHILDADRRSGRAFLSVSGFLTPQQLWLADSTDGSARKIMELPPQFDAGGLVVGQEWATSTDGTRIPYFIVHRADMRLDGRNPTLLTAYGGFQVSSVPDYDPVAGRLWLDRGGVYVVANIRGGGEFGPAWHEAGRTTGRQHVFDDFAAVARDLIARKVTVPAHLGIRGRSNGGLLMGVEFTQHPDLWGAVIIGVPLLDMEHFETMAAGASWVGEYGSMAVPAQRAFLERISPLRALRPGVRYPEPFIFTSTLDDRVGPVHARLFAARLQALGVPFLYYEDTEGGHSGTVNAEEVARERALEAVYLSRLMDGDGKAGGG</sequence>
<dbReference type="Pfam" id="PF02897">
    <property type="entry name" value="Peptidase_S9_N"/>
    <property type="match status" value="1"/>
</dbReference>
<dbReference type="GO" id="GO:0005829">
    <property type="term" value="C:cytosol"/>
    <property type="evidence" value="ECO:0007669"/>
    <property type="project" value="TreeGrafter"/>
</dbReference>
<gene>
    <name evidence="7" type="ORF">HLH48_08465</name>
</gene>
<dbReference type="PANTHER" id="PTHR42881:SF13">
    <property type="entry name" value="PROLYL ENDOPEPTIDASE"/>
    <property type="match status" value="1"/>
</dbReference>
<protein>
    <submittedName>
        <fullName evidence="7">S9 family peptidase</fullName>
    </submittedName>
</protein>
<dbReference type="InterPro" id="IPR023302">
    <property type="entry name" value="Pept_S9A_N"/>
</dbReference>
<dbReference type="PANTHER" id="PTHR42881">
    <property type="entry name" value="PROLYL ENDOPEPTIDASE"/>
    <property type="match status" value="1"/>
</dbReference>
<evidence type="ECO:0000313" key="8">
    <source>
        <dbReference type="Proteomes" id="UP000589085"/>
    </source>
</evidence>
<dbReference type="GO" id="GO:0070012">
    <property type="term" value="F:oligopeptidase activity"/>
    <property type="evidence" value="ECO:0007669"/>
    <property type="project" value="TreeGrafter"/>
</dbReference>
<dbReference type="InterPro" id="IPR002470">
    <property type="entry name" value="Peptidase_S9A"/>
</dbReference>
<feature type="signal peptide" evidence="4">
    <location>
        <begin position="1"/>
        <end position="25"/>
    </location>
</feature>
<accession>A0A7W4ICA7</accession>
<feature type="chain" id="PRO_5031114977" evidence="4">
    <location>
        <begin position="26"/>
        <end position="712"/>
    </location>
</feature>
<dbReference type="Proteomes" id="UP000589085">
    <property type="component" value="Unassembled WGS sequence"/>
</dbReference>
<evidence type="ECO:0000259" key="5">
    <source>
        <dbReference type="Pfam" id="PF00326"/>
    </source>
</evidence>
<dbReference type="EMBL" id="JABEQJ010000009">
    <property type="protein sequence ID" value="MBB2160205.1"/>
    <property type="molecule type" value="Genomic_DNA"/>
</dbReference>